<comment type="subcellular location">
    <subcellularLocation>
        <location evidence="2">Chromosome</location>
    </subcellularLocation>
    <subcellularLocation>
        <location evidence="1">Nucleus</location>
    </subcellularLocation>
</comment>
<dbReference type="Pfam" id="PF02463">
    <property type="entry name" value="SMC_N"/>
    <property type="match status" value="1"/>
</dbReference>
<evidence type="ECO:0000256" key="5">
    <source>
        <dbReference type="ARBA" id="ARBA00022454"/>
    </source>
</evidence>
<dbReference type="InterPro" id="IPR003395">
    <property type="entry name" value="RecF/RecN/SMC_N"/>
</dbReference>
<comment type="caution">
    <text evidence="14">The sequence shown here is derived from an EMBL/GenBank/DDBJ whole genome shotgun (WGS) entry which is preliminary data.</text>
</comment>
<evidence type="ECO:0000256" key="10">
    <source>
        <dbReference type="ARBA" id="ARBA00063886"/>
    </source>
</evidence>
<protein>
    <recommendedName>
        <fullName evidence="4">Structural maintenance of chromosomes protein 5</fullName>
    </recommendedName>
</protein>
<dbReference type="GO" id="GO:0000724">
    <property type="term" value="P:double-strand break repair via homologous recombination"/>
    <property type="evidence" value="ECO:0007669"/>
    <property type="project" value="TreeGrafter"/>
</dbReference>
<evidence type="ECO:0000256" key="12">
    <source>
        <dbReference type="SAM" id="MobiDB-lite"/>
    </source>
</evidence>
<evidence type="ECO:0000256" key="2">
    <source>
        <dbReference type="ARBA" id="ARBA00004286"/>
    </source>
</evidence>
<keyword evidence="7" id="KW-0067">ATP-binding</keyword>
<dbReference type="GO" id="GO:0003697">
    <property type="term" value="F:single-stranded DNA binding"/>
    <property type="evidence" value="ECO:0007669"/>
    <property type="project" value="TreeGrafter"/>
</dbReference>
<dbReference type="EMBL" id="UYJE01003977">
    <property type="protein sequence ID" value="VDI23919.1"/>
    <property type="molecule type" value="Genomic_DNA"/>
</dbReference>
<feature type="coiled-coil region" evidence="11">
    <location>
        <begin position="183"/>
        <end position="436"/>
    </location>
</feature>
<proteinExistence type="inferred from homology"/>
<evidence type="ECO:0000259" key="13">
    <source>
        <dbReference type="Pfam" id="PF02463"/>
    </source>
</evidence>
<evidence type="ECO:0000313" key="15">
    <source>
        <dbReference type="Proteomes" id="UP000596742"/>
    </source>
</evidence>
<name>A0A8B6DTJ3_MYTGA</name>
<dbReference type="InterPro" id="IPR027417">
    <property type="entry name" value="P-loop_NTPase"/>
</dbReference>
<feature type="compositionally biased region" description="Basic and acidic residues" evidence="12">
    <location>
        <begin position="649"/>
        <end position="680"/>
    </location>
</feature>
<dbReference type="Proteomes" id="UP000596742">
    <property type="component" value="Unassembled WGS sequence"/>
</dbReference>
<dbReference type="GO" id="GO:0005634">
    <property type="term" value="C:nucleus"/>
    <property type="evidence" value="ECO:0007669"/>
    <property type="project" value="UniProtKB-SubCell"/>
</dbReference>
<dbReference type="PANTHER" id="PTHR45916">
    <property type="entry name" value="STRUCTURAL MAINTENANCE OF CHROMOSOMES PROTEIN 5"/>
    <property type="match status" value="1"/>
</dbReference>
<evidence type="ECO:0000256" key="1">
    <source>
        <dbReference type="ARBA" id="ARBA00004123"/>
    </source>
</evidence>
<keyword evidence="8 11" id="KW-0175">Coiled coil</keyword>
<keyword evidence="15" id="KW-1185">Reference proteome</keyword>
<dbReference type="SUPFAM" id="SSF52540">
    <property type="entry name" value="P-loop containing nucleoside triphosphate hydrolases"/>
    <property type="match status" value="1"/>
</dbReference>
<dbReference type="FunFam" id="3.40.50.300:FF:000793">
    <property type="entry name" value="Structural maintenance of chromosomes protein 5"/>
    <property type="match status" value="1"/>
</dbReference>
<evidence type="ECO:0000256" key="8">
    <source>
        <dbReference type="ARBA" id="ARBA00023054"/>
    </source>
</evidence>
<accession>A0A8B6DTJ3</accession>
<dbReference type="GO" id="GO:0030915">
    <property type="term" value="C:Smc5-Smc6 complex"/>
    <property type="evidence" value="ECO:0007669"/>
    <property type="project" value="TreeGrafter"/>
</dbReference>
<dbReference type="PANTHER" id="PTHR45916:SF1">
    <property type="entry name" value="STRUCTURAL MAINTENANCE OF CHROMOSOMES PROTEIN 5"/>
    <property type="match status" value="1"/>
</dbReference>
<comment type="similarity">
    <text evidence="3">Belongs to the SMC family. SMC5 subfamily.</text>
</comment>
<evidence type="ECO:0000256" key="9">
    <source>
        <dbReference type="ARBA" id="ARBA00023242"/>
    </source>
</evidence>
<comment type="subunit">
    <text evidence="10">Forms a heterodimer with smc6. Component of the SMC5-SMC6 complex which consists at least of smc5, smc6, nsmce2, nsmce1 and nsmce4a.</text>
</comment>
<keyword evidence="6" id="KW-0547">Nucleotide-binding</keyword>
<evidence type="ECO:0000256" key="7">
    <source>
        <dbReference type="ARBA" id="ARBA00022840"/>
    </source>
</evidence>
<evidence type="ECO:0000256" key="4">
    <source>
        <dbReference type="ARBA" id="ARBA00018687"/>
    </source>
</evidence>
<feature type="coiled-coil region" evidence="11">
    <location>
        <begin position="857"/>
        <end position="891"/>
    </location>
</feature>
<organism evidence="14 15">
    <name type="scientific">Mytilus galloprovincialis</name>
    <name type="common">Mediterranean mussel</name>
    <dbReference type="NCBI Taxonomy" id="29158"/>
    <lineage>
        <taxon>Eukaryota</taxon>
        <taxon>Metazoa</taxon>
        <taxon>Spiralia</taxon>
        <taxon>Lophotrochozoa</taxon>
        <taxon>Mollusca</taxon>
        <taxon>Bivalvia</taxon>
        <taxon>Autobranchia</taxon>
        <taxon>Pteriomorphia</taxon>
        <taxon>Mytilida</taxon>
        <taxon>Mytiloidea</taxon>
        <taxon>Mytilidae</taxon>
        <taxon>Mytilinae</taxon>
        <taxon>Mytilus</taxon>
    </lineage>
</organism>
<evidence type="ECO:0000256" key="6">
    <source>
        <dbReference type="ARBA" id="ARBA00022741"/>
    </source>
</evidence>
<dbReference type="OrthoDB" id="10254973at2759"/>
<dbReference type="AlphaFoldDB" id="A0A8B6DTJ3"/>
<keyword evidence="9" id="KW-0539">Nucleus</keyword>
<sequence length="1063" mass="125148">MKNSVKQRRQNSSQLALTNNNHEDVTFKEGAIVRIKLENILTYDSVEFQVGPYLNVIIGPNGTGKSTIVCAICIGLGGKLSILGRAQQVADFIKYGCNKGKIELELFNEDGENYIIHREIHKNNKSEWTINGRPATHRAVDELVAQKNIQVNNLCQFLPQEKVADFAKMTSEELLENTEKSINNELYDNHQKLKKAREQARSLELGFENIQERLDQEKQKNARLEQDVKIFEERERHLSKIQILQMKRPWVEYDEKRKLYEKYKTERDKKAEEYKQAKQMFAPLQKKLDAMKKRKEDIEKEMKTKTDSLRDYARKAQASSKEIEAFTDKTQEVQNDLKFKRNEELSRKKRVQDLKKQIDLLKSELETTVQTEDIGPQIERVTQEMRRICHQMEEMSQDGDLIRRDIVTIRNDINSNQQQLREIQNVENKKLEILRQKHKHTYDAVMWCKENKNKFQGEVHLPMMMTINPKDASMAKFIEMHIRADDLKAFVFENSNDYNLFMNTMRDEQGLKVNALKVPQKPVCEYVPTKSIENYRRYGFQSYLKDYISCPDGIMRYLCAQYRVHAIPVGDRRSKERVEDIVAQCPEFSMFYTIDSQYQVKRSRYDGSISSRSSKIRDPTWLIASGDNSREVMLETQIRQLQAQLKTKEEEYNGKQKMSKELDTKLNQKREEKKELSQKKDVKKRLQSQIDSKIQRMRTEEAEAVNLQTEEESALKEIRGYNKKKCTSLQKLKDYTRKCIELSTEKVRLGLRQAMFIHEQEQVEEELREQSEVLQNFERAFEEIKEKVKTAKEMAKRLLQAAKHVTNTDVDSELSPELRQSFESCPSTLDEIDAAIHEQQARADSLFQTDERVVKEYRQRKKEIAQLEKDVTNRQQQLHGHQEEVEKAKREWLEPLRGLIERINENFSYFFSCMKCAGEIDLNVPDNPEDYEKYGIKIKVKFRDSESLRELTPHHQSGGERSVSTVLYMMALQELAKCPFRCVDEINQGMDPVNERKVFELVVQTVCRRSASQYFLLTPKLLPDLEYSDNMTVLCVCNGPYMLNHTEWNLKKFIRRRKRLEDE</sequence>
<evidence type="ECO:0000313" key="14">
    <source>
        <dbReference type="EMBL" id="VDI23919.1"/>
    </source>
</evidence>
<gene>
    <name evidence="14" type="ORF">MGAL_10B008854</name>
</gene>
<reference evidence="14" key="1">
    <citation type="submission" date="2018-11" db="EMBL/GenBank/DDBJ databases">
        <authorList>
            <person name="Alioto T."/>
            <person name="Alioto T."/>
        </authorList>
    </citation>
    <scope>NUCLEOTIDE SEQUENCE</scope>
</reference>
<dbReference type="GO" id="GO:0005524">
    <property type="term" value="F:ATP binding"/>
    <property type="evidence" value="ECO:0007669"/>
    <property type="project" value="UniProtKB-KW"/>
</dbReference>
<feature type="domain" description="RecF/RecN/SMC N-terminal" evidence="13">
    <location>
        <begin position="32"/>
        <end position="1016"/>
    </location>
</feature>
<evidence type="ECO:0000256" key="11">
    <source>
        <dbReference type="SAM" id="Coils"/>
    </source>
</evidence>
<feature type="coiled-coil region" evidence="11">
    <location>
        <begin position="760"/>
        <end position="801"/>
    </location>
</feature>
<keyword evidence="5" id="KW-0158">Chromosome</keyword>
<dbReference type="FunFam" id="3.40.50.300:FF:001301">
    <property type="entry name" value="Structural maintenance of chromosomes 5"/>
    <property type="match status" value="1"/>
</dbReference>
<feature type="region of interest" description="Disordered" evidence="12">
    <location>
        <begin position="649"/>
        <end position="683"/>
    </location>
</feature>
<dbReference type="Gene3D" id="3.40.50.300">
    <property type="entry name" value="P-loop containing nucleotide triphosphate hydrolases"/>
    <property type="match status" value="2"/>
</dbReference>
<evidence type="ECO:0000256" key="3">
    <source>
        <dbReference type="ARBA" id="ARBA00010171"/>
    </source>
</evidence>